<evidence type="ECO:0000313" key="4">
    <source>
        <dbReference type="Proteomes" id="UP001596472"/>
    </source>
</evidence>
<reference evidence="4" key="1">
    <citation type="journal article" date="2019" name="Int. J. Syst. Evol. Microbiol.">
        <title>The Global Catalogue of Microorganisms (GCM) 10K type strain sequencing project: providing services to taxonomists for standard genome sequencing and annotation.</title>
        <authorList>
            <consortium name="The Broad Institute Genomics Platform"/>
            <consortium name="The Broad Institute Genome Sequencing Center for Infectious Disease"/>
            <person name="Wu L."/>
            <person name="Ma J."/>
        </authorList>
    </citation>
    <scope>NUCLEOTIDE SEQUENCE [LARGE SCALE GENOMIC DNA]</scope>
    <source>
        <strain evidence="4">CGMCC 4.1467</strain>
    </source>
</reference>
<keyword evidence="2" id="KW-0472">Membrane</keyword>
<sequence>MNQNPYQAPEQQGGGSLATPGLRTSKRLKKIDPMSAGMIQAIIMAAFGLLYVPFGLILMFGGFASNNADALGAGVGAGLGIMLFAPILYAILGFIGGIIGAFVYNVAAKFTGGLRLEFENEY</sequence>
<feature type="compositionally biased region" description="Polar residues" evidence="1">
    <location>
        <begin position="1"/>
        <end position="10"/>
    </location>
</feature>
<gene>
    <name evidence="3" type="ORF">ACFQY0_09545</name>
</gene>
<keyword evidence="2" id="KW-0812">Transmembrane</keyword>
<name>A0ABW2L509_9BACT</name>
<evidence type="ECO:0000256" key="2">
    <source>
        <dbReference type="SAM" id="Phobius"/>
    </source>
</evidence>
<organism evidence="3 4">
    <name type="scientific">Haloferula chungangensis</name>
    <dbReference type="NCBI Taxonomy" id="1048331"/>
    <lineage>
        <taxon>Bacteria</taxon>
        <taxon>Pseudomonadati</taxon>
        <taxon>Verrucomicrobiota</taxon>
        <taxon>Verrucomicrobiia</taxon>
        <taxon>Verrucomicrobiales</taxon>
        <taxon>Verrucomicrobiaceae</taxon>
        <taxon>Haloferula</taxon>
    </lineage>
</organism>
<feature type="transmembrane region" description="Helical" evidence="2">
    <location>
        <begin position="81"/>
        <end position="107"/>
    </location>
</feature>
<feature type="region of interest" description="Disordered" evidence="1">
    <location>
        <begin position="1"/>
        <end position="22"/>
    </location>
</feature>
<dbReference type="EMBL" id="JBHTBS010000004">
    <property type="protein sequence ID" value="MFC7337417.1"/>
    <property type="molecule type" value="Genomic_DNA"/>
</dbReference>
<protein>
    <recommendedName>
        <fullName evidence="5">DUF3566 domain-containing protein</fullName>
    </recommendedName>
</protein>
<keyword evidence="4" id="KW-1185">Reference proteome</keyword>
<dbReference type="RefSeq" id="WP_379711669.1">
    <property type="nucleotide sequence ID" value="NZ_JBHTBS010000004.1"/>
</dbReference>
<evidence type="ECO:0000313" key="3">
    <source>
        <dbReference type="EMBL" id="MFC7337417.1"/>
    </source>
</evidence>
<comment type="caution">
    <text evidence="3">The sequence shown here is derived from an EMBL/GenBank/DDBJ whole genome shotgun (WGS) entry which is preliminary data.</text>
</comment>
<proteinExistence type="predicted"/>
<feature type="transmembrane region" description="Helical" evidence="2">
    <location>
        <begin position="36"/>
        <end position="61"/>
    </location>
</feature>
<keyword evidence="2" id="KW-1133">Transmembrane helix</keyword>
<dbReference type="Proteomes" id="UP001596472">
    <property type="component" value="Unassembled WGS sequence"/>
</dbReference>
<evidence type="ECO:0000256" key="1">
    <source>
        <dbReference type="SAM" id="MobiDB-lite"/>
    </source>
</evidence>
<evidence type="ECO:0008006" key="5">
    <source>
        <dbReference type="Google" id="ProtNLM"/>
    </source>
</evidence>
<accession>A0ABW2L509</accession>